<protein>
    <submittedName>
        <fullName evidence="2">Uncharacterized protein</fullName>
    </submittedName>
</protein>
<reference evidence="2" key="1">
    <citation type="submission" date="2021-08" db="EMBL/GenBank/DDBJ databases">
        <authorList>
            <person name="Misof B."/>
            <person name="Oliver O."/>
            <person name="Podsiadlowski L."/>
            <person name="Donath A."/>
            <person name="Peters R."/>
            <person name="Mayer C."/>
            <person name="Rust J."/>
            <person name="Gunkel S."/>
            <person name="Lesny P."/>
            <person name="Martin S."/>
            <person name="Oeyen J.P."/>
            <person name="Petersen M."/>
            <person name="Panagiotis P."/>
            <person name="Wilbrandt J."/>
            <person name="Tanja T."/>
        </authorList>
    </citation>
    <scope>NUCLEOTIDE SEQUENCE</scope>
    <source>
        <strain evidence="2">GBR_01_08_01A</strain>
        <tissue evidence="2">Thorax + abdomen</tissue>
    </source>
</reference>
<dbReference type="Proteomes" id="UP001258017">
    <property type="component" value="Unassembled WGS sequence"/>
</dbReference>
<gene>
    <name evidence="2" type="ORF">KPH14_009716</name>
</gene>
<dbReference type="AlphaFoldDB" id="A0AAD9VR12"/>
<keyword evidence="3" id="KW-1185">Reference proteome</keyword>
<feature type="region of interest" description="Disordered" evidence="1">
    <location>
        <begin position="177"/>
        <end position="197"/>
    </location>
</feature>
<evidence type="ECO:0000313" key="2">
    <source>
        <dbReference type="EMBL" id="KAK2583818.1"/>
    </source>
</evidence>
<reference evidence="2" key="2">
    <citation type="journal article" date="2023" name="Commun. Biol.">
        <title>Intrasexual cuticular hydrocarbon dimorphism in a wasp sheds light on hydrocarbon biosynthesis genes in Hymenoptera.</title>
        <authorList>
            <person name="Moris V.C."/>
            <person name="Podsiadlowski L."/>
            <person name="Martin S."/>
            <person name="Oeyen J.P."/>
            <person name="Donath A."/>
            <person name="Petersen M."/>
            <person name="Wilbrandt J."/>
            <person name="Misof B."/>
            <person name="Liedtke D."/>
            <person name="Thamm M."/>
            <person name="Scheiner R."/>
            <person name="Schmitt T."/>
            <person name="Niehuis O."/>
        </authorList>
    </citation>
    <scope>NUCLEOTIDE SEQUENCE</scope>
    <source>
        <strain evidence="2">GBR_01_08_01A</strain>
    </source>
</reference>
<proteinExistence type="predicted"/>
<accession>A0AAD9VR12</accession>
<organism evidence="2 3">
    <name type="scientific">Odynerus spinipes</name>
    <dbReference type="NCBI Taxonomy" id="1348599"/>
    <lineage>
        <taxon>Eukaryota</taxon>
        <taxon>Metazoa</taxon>
        <taxon>Ecdysozoa</taxon>
        <taxon>Arthropoda</taxon>
        <taxon>Hexapoda</taxon>
        <taxon>Insecta</taxon>
        <taxon>Pterygota</taxon>
        <taxon>Neoptera</taxon>
        <taxon>Endopterygota</taxon>
        <taxon>Hymenoptera</taxon>
        <taxon>Apocrita</taxon>
        <taxon>Aculeata</taxon>
        <taxon>Vespoidea</taxon>
        <taxon>Vespidae</taxon>
        <taxon>Eumeninae</taxon>
        <taxon>Odynerus</taxon>
    </lineage>
</organism>
<name>A0AAD9VR12_9HYME</name>
<sequence>MEQSGSIVTPGDLSHEGSDGVLYEGAAETTSRLRRLPRPFTEEERVSLRLFKVKFLERRGQGETGPAGAVFDTTTPNATDFSSLCPAVVLLQGRKEQGIHRQGCYMAAVGCFEELHDGEQFLWLRPRTSRKIGTWINPSESPAARENAFYEKRRRSLSAFKTNSRYIISWEFLSEGNNSNGRDNSRRIRMHGGRNIL</sequence>
<feature type="compositionally biased region" description="Basic residues" evidence="1">
    <location>
        <begin position="187"/>
        <end position="197"/>
    </location>
</feature>
<evidence type="ECO:0000313" key="3">
    <source>
        <dbReference type="Proteomes" id="UP001258017"/>
    </source>
</evidence>
<evidence type="ECO:0000256" key="1">
    <source>
        <dbReference type="SAM" id="MobiDB-lite"/>
    </source>
</evidence>
<comment type="caution">
    <text evidence="2">The sequence shown here is derived from an EMBL/GenBank/DDBJ whole genome shotgun (WGS) entry which is preliminary data.</text>
</comment>
<dbReference type="EMBL" id="JAIFRP010000030">
    <property type="protein sequence ID" value="KAK2583818.1"/>
    <property type="molecule type" value="Genomic_DNA"/>
</dbReference>